<evidence type="ECO:0000256" key="1">
    <source>
        <dbReference type="SAM" id="Coils"/>
    </source>
</evidence>
<feature type="coiled-coil region" evidence="1">
    <location>
        <begin position="54"/>
        <end position="100"/>
    </location>
</feature>
<proteinExistence type="predicted"/>
<accession>A0A1G5B4Q0</accession>
<keyword evidence="4" id="KW-1185">Reference proteome</keyword>
<protein>
    <submittedName>
        <fullName evidence="3">Type II secretion system (T2SS), protein M</fullName>
    </submittedName>
</protein>
<keyword evidence="2" id="KW-0472">Membrane</keyword>
<reference evidence="4" key="1">
    <citation type="submission" date="2016-10" db="EMBL/GenBank/DDBJ databases">
        <authorList>
            <person name="Varghese N."/>
        </authorList>
    </citation>
    <scope>NUCLEOTIDE SEQUENCE [LARGE SCALE GENOMIC DNA]</scope>
    <source>
        <strain evidence="4">HL 19</strain>
    </source>
</reference>
<sequence>MREGLRRLAATLDGRTLRERVLIFAAGGALLLTAAYQLALGPVLAQWRELRGDTERIRAEAAELRAERSRLEGSALQAERAELESRRQELSGRLREQREGLREQVGSFIRPARLMGFFEELLDSRTIGNCEVKRVTGLEREERSFGGSGGGQAPPVTLVRKGVEVVVEADFPNALRFLKEVEELPWAVQVTTLDYEVTEYPRARMKLKAHTFLLGTREAGNAG</sequence>
<keyword evidence="2" id="KW-1133">Transmembrane helix</keyword>
<dbReference type="EMBL" id="FMUN01000001">
    <property type="protein sequence ID" value="SCX85107.1"/>
    <property type="molecule type" value="Genomic_DNA"/>
</dbReference>
<keyword evidence="2" id="KW-0812">Transmembrane</keyword>
<name>A0A1G5B4Q0_9GAMM</name>
<dbReference type="Proteomes" id="UP000183104">
    <property type="component" value="Unassembled WGS sequence"/>
</dbReference>
<dbReference type="AlphaFoldDB" id="A0A1G5B4Q0"/>
<feature type="transmembrane region" description="Helical" evidence="2">
    <location>
        <begin position="21"/>
        <end position="39"/>
    </location>
</feature>
<gene>
    <name evidence="3" type="ORF">SAMN05661077_0673</name>
</gene>
<dbReference type="OrthoDB" id="9151209at2"/>
<keyword evidence="1" id="KW-0175">Coiled coil</keyword>
<evidence type="ECO:0000313" key="3">
    <source>
        <dbReference type="EMBL" id="SCX85107.1"/>
    </source>
</evidence>
<dbReference type="RefSeq" id="WP_143004050.1">
    <property type="nucleotide sequence ID" value="NZ_FMUN01000001.1"/>
</dbReference>
<organism evidence="3 4">
    <name type="scientific">Thiohalorhabdus denitrificans</name>
    <dbReference type="NCBI Taxonomy" id="381306"/>
    <lineage>
        <taxon>Bacteria</taxon>
        <taxon>Pseudomonadati</taxon>
        <taxon>Pseudomonadota</taxon>
        <taxon>Gammaproteobacteria</taxon>
        <taxon>Thiohalorhabdales</taxon>
        <taxon>Thiohalorhabdaceae</taxon>
        <taxon>Thiohalorhabdus</taxon>
    </lineage>
</organism>
<dbReference type="STRING" id="381306.AN478_08660"/>
<evidence type="ECO:0000313" key="4">
    <source>
        <dbReference type="Proteomes" id="UP000183104"/>
    </source>
</evidence>
<evidence type="ECO:0000256" key="2">
    <source>
        <dbReference type="SAM" id="Phobius"/>
    </source>
</evidence>